<reference evidence="1" key="1">
    <citation type="submission" date="2020-05" db="EMBL/GenBank/DDBJ databases">
        <title>Phylogenomic resolution of chytrid fungi.</title>
        <authorList>
            <person name="Stajich J.E."/>
            <person name="Amses K."/>
            <person name="Simmons R."/>
            <person name="Seto K."/>
            <person name="Myers J."/>
            <person name="Bonds A."/>
            <person name="Quandt C.A."/>
            <person name="Barry K."/>
            <person name="Liu P."/>
            <person name="Grigoriev I."/>
            <person name="Longcore J.E."/>
            <person name="James T.Y."/>
        </authorList>
    </citation>
    <scope>NUCLEOTIDE SEQUENCE</scope>
    <source>
        <strain evidence="1">JEL0476</strain>
    </source>
</reference>
<organism evidence="1 2">
    <name type="scientific">Clydaea vesicula</name>
    <dbReference type="NCBI Taxonomy" id="447962"/>
    <lineage>
        <taxon>Eukaryota</taxon>
        <taxon>Fungi</taxon>
        <taxon>Fungi incertae sedis</taxon>
        <taxon>Chytridiomycota</taxon>
        <taxon>Chytridiomycota incertae sedis</taxon>
        <taxon>Chytridiomycetes</taxon>
        <taxon>Lobulomycetales</taxon>
        <taxon>Lobulomycetaceae</taxon>
        <taxon>Clydaea</taxon>
    </lineage>
</organism>
<feature type="non-terminal residue" evidence="1">
    <location>
        <position position="1"/>
    </location>
</feature>
<keyword evidence="2" id="KW-1185">Reference proteome</keyword>
<dbReference type="Proteomes" id="UP001211065">
    <property type="component" value="Unassembled WGS sequence"/>
</dbReference>
<name>A0AAD5TX63_9FUNG</name>
<sequence length="157" mass="18010">MFGILVIWRTIDLCFRTYDHYALTIFGTIVRWVDPIYLGSLSVLEIWSSIFLVRAFLINISEDDYDGSIYKVSLKLLRSGVPRVVFINLIPMIRLVVNQTVSSSFEYSADASTIIYYLQVSMNLLYLIDHSLTKLDVQIVYQNTPNVVETTAKLTVI</sequence>
<dbReference type="EMBL" id="JADGJW010000673">
    <property type="protein sequence ID" value="KAJ3213825.1"/>
    <property type="molecule type" value="Genomic_DNA"/>
</dbReference>
<proteinExistence type="predicted"/>
<protein>
    <submittedName>
        <fullName evidence="1">Uncharacterized protein</fullName>
    </submittedName>
</protein>
<comment type="caution">
    <text evidence="1">The sequence shown here is derived from an EMBL/GenBank/DDBJ whole genome shotgun (WGS) entry which is preliminary data.</text>
</comment>
<accession>A0AAD5TX63</accession>
<gene>
    <name evidence="1" type="ORF">HK099_007170</name>
</gene>
<evidence type="ECO:0000313" key="1">
    <source>
        <dbReference type="EMBL" id="KAJ3213825.1"/>
    </source>
</evidence>
<evidence type="ECO:0000313" key="2">
    <source>
        <dbReference type="Proteomes" id="UP001211065"/>
    </source>
</evidence>
<dbReference type="AlphaFoldDB" id="A0AAD5TX63"/>